<evidence type="ECO:0000256" key="1">
    <source>
        <dbReference type="ARBA" id="ARBA00005791"/>
    </source>
</evidence>
<evidence type="ECO:0000313" key="8">
    <source>
        <dbReference type="EMBL" id="STO53184.1"/>
    </source>
</evidence>
<proteinExistence type="inferred from homology"/>
<keyword evidence="3" id="KW-0560">Oxidoreductase</keyword>
<dbReference type="AlphaFoldDB" id="A0A377HHJ1"/>
<protein>
    <submittedName>
        <fullName evidence="8">Thiol-disulfide oxidoreductase D</fullName>
    </submittedName>
</protein>
<evidence type="ECO:0000259" key="7">
    <source>
        <dbReference type="Pfam" id="PF13462"/>
    </source>
</evidence>
<evidence type="ECO:0000256" key="2">
    <source>
        <dbReference type="ARBA" id="ARBA00022729"/>
    </source>
</evidence>
<dbReference type="PANTHER" id="PTHR13887">
    <property type="entry name" value="GLUTATHIONE S-TRANSFERASE KAPPA"/>
    <property type="match status" value="1"/>
</dbReference>
<dbReference type="Gene3D" id="3.40.30.10">
    <property type="entry name" value="Glutaredoxin"/>
    <property type="match status" value="1"/>
</dbReference>
<dbReference type="InterPro" id="IPR012336">
    <property type="entry name" value="Thioredoxin-like_fold"/>
</dbReference>
<keyword evidence="2" id="KW-0732">Signal</keyword>
<keyword evidence="6" id="KW-0812">Transmembrane</keyword>
<dbReference type="STRING" id="1397694.GCA_000702585_03144"/>
<comment type="similarity">
    <text evidence="1">Belongs to the thioredoxin family. DsbA subfamily.</text>
</comment>
<accession>A0A377HHJ1</accession>
<evidence type="ECO:0000256" key="4">
    <source>
        <dbReference type="ARBA" id="ARBA00023157"/>
    </source>
</evidence>
<evidence type="ECO:0000256" key="6">
    <source>
        <dbReference type="SAM" id="Phobius"/>
    </source>
</evidence>
<dbReference type="SUPFAM" id="SSF52833">
    <property type="entry name" value="Thioredoxin-like"/>
    <property type="match status" value="1"/>
</dbReference>
<evidence type="ECO:0000256" key="5">
    <source>
        <dbReference type="ARBA" id="ARBA00023284"/>
    </source>
</evidence>
<keyword evidence="5" id="KW-0676">Redox-active center</keyword>
<reference evidence="8 9" key="1">
    <citation type="submission" date="2018-06" db="EMBL/GenBank/DDBJ databases">
        <authorList>
            <consortium name="Pathogen Informatics"/>
            <person name="Doyle S."/>
        </authorList>
    </citation>
    <scope>NUCLEOTIDE SEQUENCE [LARGE SCALE GENOMIC DNA]</scope>
    <source>
        <strain evidence="8 9">NCTC13163</strain>
    </source>
</reference>
<gene>
    <name evidence="8" type="primary">bdbD_2</name>
    <name evidence="8" type="ORF">NCTC13163_03165</name>
</gene>
<dbReference type="Pfam" id="PF13462">
    <property type="entry name" value="Thioredoxin_4"/>
    <property type="match status" value="1"/>
</dbReference>
<keyword evidence="4" id="KW-1015">Disulfide bond</keyword>
<dbReference type="EMBL" id="UGGP01000002">
    <property type="protein sequence ID" value="STO53184.1"/>
    <property type="molecule type" value="Genomic_DNA"/>
</dbReference>
<organism evidence="8 9">
    <name type="scientific">Exiguobacterium aurantiacum</name>
    <dbReference type="NCBI Taxonomy" id="33987"/>
    <lineage>
        <taxon>Bacteria</taxon>
        <taxon>Bacillati</taxon>
        <taxon>Bacillota</taxon>
        <taxon>Bacilli</taxon>
        <taxon>Bacillales</taxon>
        <taxon>Bacillales Family XII. Incertae Sedis</taxon>
        <taxon>Exiguobacterium</taxon>
    </lineage>
</organism>
<evidence type="ECO:0000256" key="3">
    <source>
        <dbReference type="ARBA" id="ARBA00023002"/>
    </source>
</evidence>
<dbReference type="RefSeq" id="WP_029336180.1">
    <property type="nucleotide sequence ID" value="NZ_UGGP01000002.1"/>
</dbReference>
<dbReference type="OrthoDB" id="117402at2"/>
<dbReference type="InterPro" id="IPR036249">
    <property type="entry name" value="Thioredoxin-like_sf"/>
</dbReference>
<dbReference type="Proteomes" id="UP000254060">
    <property type="component" value="Unassembled WGS sequence"/>
</dbReference>
<keyword evidence="6" id="KW-1133">Transmembrane helix</keyword>
<keyword evidence="6" id="KW-0472">Membrane</keyword>
<evidence type="ECO:0000313" key="9">
    <source>
        <dbReference type="Proteomes" id="UP000254060"/>
    </source>
</evidence>
<sequence>MKTNQLLTIFTSVLVIAVLAFLFLNDQSSEKSKTKIVQDEKISVNNQPTIGKKEAPISIVEFGDYKCPSCKEWGETIYPQLVKDYIESGKASFSYINVLFHGDESTLAALASESVYKNHPESFWQFHKAIYEAQPDVQIHDDPWVTVEKMEEIATKTVPSLDLNKFREDLSSRSSRLESVKMDAALVEKYNVTLTPTIAVNGVILENPFDYTSIKKQIEKELTQ</sequence>
<dbReference type="GO" id="GO:0016491">
    <property type="term" value="F:oxidoreductase activity"/>
    <property type="evidence" value="ECO:0007669"/>
    <property type="project" value="UniProtKB-KW"/>
</dbReference>
<dbReference type="PANTHER" id="PTHR13887:SF14">
    <property type="entry name" value="DISULFIDE BOND FORMATION PROTEIN D"/>
    <property type="match status" value="1"/>
</dbReference>
<name>A0A377HHJ1_9BACL</name>
<feature type="domain" description="Thioredoxin-like fold" evidence="7">
    <location>
        <begin position="45"/>
        <end position="220"/>
    </location>
</feature>
<feature type="transmembrane region" description="Helical" evidence="6">
    <location>
        <begin position="6"/>
        <end position="25"/>
    </location>
</feature>